<accession>A0A0B7N3Y1</accession>
<protein>
    <recommendedName>
        <fullName evidence="2">Tc1-like transposase DDE domain-containing protein</fullName>
    </recommendedName>
</protein>
<reference evidence="3 4" key="1">
    <citation type="submission" date="2014-09" db="EMBL/GenBank/DDBJ databases">
        <authorList>
            <person name="Ellenberger Sabrina"/>
        </authorList>
    </citation>
    <scope>NUCLEOTIDE SEQUENCE [LARGE SCALE GENOMIC DNA]</scope>
    <source>
        <strain evidence="3 4">CBS 412.66</strain>
    </source>
</reference>
<dbReference type="OrthoDB" id="2217172at2759"/>
<keyword evidence="4" id="KW-1185">Reference proteome</keyword>
<evidence type="ECO:0000313" key="3">
    <source>
        <dbReference type="EMBL" id="CEP10225.1"/>
    </source>
</evidence>
<dbReference type="InterPro" id="IPR038717">
    <property type="entry name" value="Tc1-like_DDE_dom"/>
</dbReference>
<dbReference type="Proteomes" id="UP000054107">
    <property type="component" value="Unassembled WGS sequence"/>
</dbReference>
<dbReference type="PANTHER" id="PTHR46564">
    <property type="entry name" value="TRANSPOSASE"/>
    <property type="match status" value="1"/>
</dbReference>
<dbReference type="GO" id="GO:0003676">
    <property type="term" value="F:nucleic acid binding"/>
    <property type="evidence" value="ECO:0007669"/>
    <property type="project" value="InterPro"/>
</dbReference>
<evidence type="ECO:0000313" key="4">
    <source>
        <dbReference type="Proteomes" id="UP000054107"/>
    </source>
</evidence>
<dbReference type="Pfam" id="PF13358">
    <property type="entry name" value="DDE_3"/>
    <property type="match status" value="1"/>
</dbReference>
<dbReference type="Gene3D" id="3.30.420.10">
    <property type="entry name" value="Ribonuclease H-like superfamily/Ribonuclease H"/>
    <property type="match status" value="1"/>
</dbReference>
<evidence type="ECO:0000256" key="1">
    <source>
        <dbReference type="SAM" id="MobiDB-lite"/>
    </source>
</evidence>
<dbReference type="STRING" id="35722.A0A0B7N3Y1"/>
<dbReference type="PANTHER" id="PTHR46564:SF1">
    <property type="entry name" value="TRANSPOSASE"/>
    <property type="match status" value="1"/>
</dbReference>
<name>A0A0B7N3Y1_9FUNG</name>
<proteinExistence type="predicted"/>
<gene>
    <name evidence="3" type="primary">PARPA_03862.1 scaffold 9853</name>
</gene>
<dbReference type="InterPro" id="IPR036397">
    <property type="entry name" value="RNaseH_sf"/>
</dbReference>
<dbReference type="EMBL" id="LN723314">
    <property type="protein sequence ID" value="CEP10225.1"/>
    <property type="molecule type" value="Genomic_DNA"/>
</dbReference>
<feature type="domain" description="Tc1-like transposase DDE" evidence="2">
    <location>
        <begin position="281"/>
        <end position="371"/>
    </location>
</feature>
<dbReference type="AlphaFoldDB" id="A0A0B7N3Y1"/>
<feature type="region of interest" description="Disordered" evidence="1">
    <location>
        <begin position="69"/>
        <end position="93"/>
    </location>
</feature>
<evidence type="ECO:0000259" key="2">
    <source>
        <dbReference type="Pfam" id="PF13358"/>
    </source>
</evidence>
<organism evidence="3 4">
    <name type="scientific">Parasitella parasitica</name>
    <dbReference type="NCBI Taxonomy" id="35722"/>
    <lineage>
        <taxon>Eukaryota</taxon>
        <taxon>Fungi</taxon>
        <taxon>Fungi incertae sedis</taxon>
        <taxon>Mucoromycota</taxon>
        <taxon>Mucoromycotina</taxon>
        <taxon>Mucoromycetes</taxon>
        <taxon>Mucorales</taxon>
        <taxon>Mucorineae</taxon>
        <taxon>Mucoraceae</taxon>
        <taxon>Parasitella</taxon>
    </lineage>
</organism>
<feature type="compositionally biased region" description="Basic and acidic residues" evidence="1">
    <location>
        <begin position="81"/>
        <end position="93"/>
    </location>
</feature>
<sequence>MEERYNVANEIVMSEPFVEQLIEHMDIDEDSAFTYGRLQMLANDTTVLQAPKDIETYAATETHEIDESIVPESENGSDPEIENKIDEGPLHFEGNTKSKQQVYKAYGSTAYEILKQWNNGDGTVIPKGCEKRTSKINGAVRANNVKLKQEHTDFLVELVDKNPCVTVDIAREELCRLFSDLETSASGLSKHMKEKVRLSLKTPHTYTMERDAPRTIKLRHQIISEWKAAGVVFQKNCVFIMRRRDSTLTKLEVELGLLKDSDVAKIAKGFPVPESKQRKAKTEEVPKTKVKKGTTAYHVVHFVRDAMDVLDKLDKKGFYIVMDNCRVHHSHYVVEPIKSRGYKPLFMPPYSPFLNPIEECWSKIKKHGKRNPLSALDSSTPRIQEACRSVSTKDCLGWIRHSESFWDRCLEEELSLV</sequence>